<dbReference type="InterPro" id="IPR036691">
    <property type="entry name" value="Endo/exonu/phosph_ase_sf"/>
</dbReference>
<name>A0AAD9Q016_ACRCE</name>
<feature type="non-terminal residue" evidence="1">
    <location>
        <position position="1"/>
    </location>
</feature>
<reference evidence="1" key="1">
    <citation type="journal article" date="2023" name="G3 (Bethesda)">
        <title>Whole genome assembly and annotation of the endangered Caribbean coral Acropora cervicornis.</title>
        <authorList>
            <person name="Selwyn J.D."/>
            <person name="Vollmer S.V."/>
        </authorList>
    </citation>
    <scope>NUCLEOTIDE SEQUENCE</scope>
    <source>
        <strain evidence="1">K2</strain>
    </source>
</reference>
<gene>
    <name evidence="1" type="ORF">P5673_027046</name>
</gene>
<sequence length="172" mass="19561">LICITESWLTGNIPESCVTLEGFTTDRSDREGRKGGGICAWIKTDTTSSEVSRHLCDDYESLWLRARPARLPRALLIRVIYLKTKTYWKAYTKHPDAGLIITGDFNRKCIKSICRKLGVKQLVNFPTRANATLDLILSNIQDYYDEPIQPPPLGRSDHDSIFFTPKQFVAPK</sequence>
<dbReference type="AlphaFoldDB" id="A0AAD9Q016"/>
<evidence type="ECO:0008006" key="3">
    <source>
        <dbReference type="Google" id="ProtNLM"/>
    </source>
</evidence>
<evidence type="ECO:0000313" key="2">
    <source>
        <dbReference type="Proteomes" id="UP001249851"/>
    </source>
</evidence>
<feature type="non-terminal residue" evidence="1">
    <location>
        <position position="172"/>
    </location>
</feature>
<dbReference type="PANTHER" id="PTHR47510:SF3">
    <property type="entry name" value="ENDO_EXONUCLEASE_PHOSPHATASE DOMAIN-CONTAINING PROTEIN"/>
    <property type="match status" value="1"/>
</dbReference>
<dbReference type="Proteomes" id="UP001249851">
    <property type="component" value="Unassembled WGS sequence"/>
</dbReference>
<organism evidence="1 2">
    <name type="scientific">Acropora cervicornis</name>
    <name type="common">Staghorn coral</name>
    <dbReference type="NCBI Taxonomy" id="6130"/>
    <lineage>
        <taxon>Eukaryota</taxon>
        <taxon>Metazoa</taxon>
        <taxon>Cnidaria</taxon>
        <taxon>Anthozoa</taxon>
        <taxon>Hexacorallia</taxon>
        <taxon>Scleractinia</taxon>
        <taxon>Astrocoeniina</taxon>
        <taxon>Acroporidae</taxon>
        <taxon>Acropora</taxon>
    </lineage>
</organism>
<reference evidence="1" key="2">
    <citation type="journal article" date="2023" name="Science">
        <title>Genomic signatures of disease resistance in endangered staghorn corals.</title>
        <authorList>
            <person name="Vollmer S.V."/>
            <person name="Selwyn J.D."/>
            <person name="Despard B.A."/>
            <person name="Roesel C.L."/>
        </authorList>
    </citation>
    <scope>NUCLEOTIDE SEQUENCE</scope>
    <source>
        <strain evidence="1">K2</strain>
    </source>
</reference>
<accession>A0AAD9Q016</accession>
<dbReference type="EMBL" id="JARQWQ010000091">
    <property type="protein sequence ID" value="KAK2552024.1"/>
    <property type="molecule type" value="Genomic_DNA"/>
</dbReference>
<protein>
    <recommendedName>
        <fullName evidence="3">Endonuclease/exonuclease/phosphatase domain-containing protein</fullName>
    </recommendedName>
</protein>
<comment type="caution">
    <text evidence="1">The sequence shown here is derived from an EMBL/GenBank/DDBJ whole genome shotgun (WGS) entry which is preliminary data.</text>
</comment>
<keyword evidence="2" id="KW-1185">Reference proteome</keyword>
<proteinExistence type="predicted"/>
<evidence type="ECO:0000313" key="1">
    <source>
        <dbReference type="EMBL" id="KAK2552024.1"/>
    </source>
</evidence>
<dbReference type="PANTHER" id="PTHR47510">
    <property type="entry name" value="REVERSE TRANSCRIPTASE DOMAIN-CONTAINING PROTEIN"/>
    <property type="match status" value="1"/>
</dbReference>
<dbReference type="Gene3D" id="3.60.10.10">
    <property type="entry name" value="Endonuclease/exonuclease/phosphatase"/>
    <property type="match status" value="1"/>
</dbReference>
<dbReference type="SUPFAM" id="SSF56219">
    <property type="entry name" value="DNase I-like"/>
    <property type="match status" value="1"/>
</dbReference>